<dbReference type="EMBL" id="VBQZ03000052">
    <property type="protein sequence ID" value="MXQ89101.1"/>
    <property type="molecule type" value="Genomic_DNA"/>
</dbReference>
<protein>
    <submittedName>
        <fullName evidence="2">Uncharacterized protein</fullName>
    </submittedName>
</protein>
<evidence type="ECO:0000313" key="2">
    <source>
        <dbReference type="EMBL" id="MXQ89101.1"/>
    </source>
</evidence>
<comment type="caution">
    <text evidence="2">The sequence shown here is derived from an EMBL/GenBank/DDBJ whole genome shotgun (WGS) entry which is preliminary data.</text>
</comment>
<gene>
    <name evidence="2" type="ORF">E5288_WYG007858</name>
</gene>
<evidence type="ECO:0000313" key="3">
    <source>
        <dbReference type="Proteomes" id="UP000322234"/>
    </source>
</evidence>
<accession>A0A6B0RJG3</accession>
<dbReference type="Proteomes" id="UP000322234">
    <property type="component" value="Unassembled WGS sequence"/>
</dbReference>
<feature type="compositionally biased region" description="Basic and acidic residues" evidence="1">
    <location>
        <begin position="20"/>
        <end position="40"/>
    </location>
</feature>
<proteinExistence type="predicted"/>
<sequence>MDSRENAPLGPPQLTPAGTRDVHLSKAQEPHGGPEDDSHHICLRRENSFPDVLSQKTSAGSLAALKCGGPRDPGYRGTPHTGRLFAAGPQGTQTEVKGGRVVVPAQEPEASLGTFMLRVHTRFTTCTLTETSDSLKESWRKQHLYYLAVPIEELWGCEQSSTQAQEHAMNFSGTSRLYQQRNLSPKLYVFEQRNRLHTLLYL</sequence>
<feature type="region of interest" description="Disordered" evidence="1">
    <location>
        <begin position="1"/>
        <end position="40"/>
    </location>
</feature>
<reference evidence="2" key="1">
    <citation type="submission" date="2019-10" db="EMBL/GenBank/DDBJ databases">
        <title>The sequence and de novo assembly of the wild yak genome.</title>
        <authorList>
            <person name="Liu Y."/>
        </authorList>
    </citation>
    <scope>NUCLEOTIDE SEQUENCE [LARGE SCALE GENOMIC DNA]</scope>
    <source>
        <strain evidence="2">WY2019</strain>
    </source>
</reference>
<name>A0A6B0RJG3_9CETA</name>
<organism evidence="2 3">
    <name type="scientific">Bos mutus</name>
    <name type="common">wild yak</name>
    <dbReference type="NCBI Taxonomy" id="72004"/>
    <lineage>
        <taxon>Eukaryota</taxon>
        <taxon>Metazoa</taxon>
        <taxon>Chordata</taxon>
        <taxon>Craniata</taxon>
        <taxon>Vertebrata</taxon>
        <taxon>Euteleostomi</taxon>
        <taxon>Mammalia</taxon>
        <taxon>Eutheria</taxon>
        <taxon>Laurasiatheria</taxon>
        <taxon>Artiodactyla</taxon>
        <taxon>Ruminantia</taxon>
        <taxon>Pecora</taxon>
        <taxon>Bovidae</taxon>
        <taxon>Bovinae</taxon>
        <taxon>Bos</taxon>
    </lineage>
</organism>
<dbReference type="AlphaFoldDB" id="A0A6B0RJG3"/>
<keyword evidence="3" id="KW-1185">Reference proteome</keyword>
<evidence type="ECO:0000256" key="1">
    <source>
        <dbReference type="SAM" id="MobiDB-lite"/>
    </source>
</evidence>